<dbReference type="Proteomes" id="UP001172673">
    <property type="component" value="Unassembled WGS sequence"/>
</dbReference>
<keyword evidence="5" id="KW-1185">Reference proteome</keyword>
<evidence type="ECO:0008006" key="6">
    <source>
        <dbReference type="Google" id="ProtNLM"/>
    </source>
</evidence>
<dbReference type="Pfam" id="PF14269">
    <property type="entry name" value="Arylsulfotran_2"/>
    <property type="match status" value="1"/>
</dbReference>
<keyword evidence="3" id="KW-0732">Signal</keyword>
<accession>A0AA38XIN7</accession>
<reference evidence="4" key="1">
    <citation type="submission" date="2022-10" db="EMBL/GenBank/DDBJ databases">
        <title>Culturing micro-colonial fungi from biological soil crusts in the Mojave desert and describing Neophaeococcomyces mojavensis, and introducing the new genera and species Taxawa tesnikishii.</title>
        <authorList>
            <person name="Kurbessoian T."/>
            <person name="Stajich J.E."/>
        </authorList>
    </citation>
    <scope>NUCLEOTIDE SEQUENCE</scope>
    <source>
        <strain evidence="4">TK_41</strain>
    </source>
</reference>
<comment type="caution">
    <text evidence="4">The sequence shown here is derived from an EMBL/GenBank/DDBJ whole genome shotgun (WGS) entry which is preliminary data.</text>
</comment>
<gene>
    <name evidence="4" type="ORF">H2200_002270</name>
</gene>
<dbReference type="InterPro" id="IPR039535">
    <property type="entry name" value="ASST-like"/>
</dbReference>
<keyword evidence="2" id="KW-0812">Transmembrane</keyword>
<evidence type="ECO:0000313" key="5">
    <source>
        <dbReference type="Proteomes" id="UP001172673"/>
    </source>
</evidence>
<feature type="chain" id="PRO_5041461012" description="ASST-domain-containing protein" evidence="3">
    <location>
        <begin position="24"/>
        <end position="635"/>
    </location>
</feature>
<evidence type="ECO:0000256" key="1">
    <source>
        <dbReference type="SAM" id="MobiDB-lite"/>
    </source>
</evidence>
<keyword evidence="2" id="KW-1133">Transmembrane helix</keyword>
<feature type="region of interest" description="Disordered" evidence="1">
    <location>
        <begin position="592"/>
        <end position="622"/>
    </location>
</feature>
<protein>
    <recommendedName>
        <fullName evidence="6">ASST-domain-containing protein</fullName>
    </recommendedName>
</protein>
<evidence type="ECO:0000313" key="4">
    <source>
        <dbReference type="EMBL" id="KAJ9614134.1"/>
    </source>
</evidence>
<feature type="compositionally biased region" description="Basic and acidic residues" evidence="1">
    <location>
        <begin position="592"/>
        <end position="616"/>
    </location>
</feature>
<dbReference type="PANTHER" id="PTHR35340">
    <property type="entry name" value="PQQ ENZYME REPEAT PROTEIN-RELATED"/>
    <property type="match status" value="1"/>
</dbReference>
<dbReference type="PANTHER" id="PTHR35340:SF5">
    <property type="entry name" value="ASST-DOMAIN-CONTAINING PROTEIN"/>
    <property type="match status" value="1"/>
</dbReference>
<dbReference type="InterPro" id="IPR053143">
    <property type="entry name" value="Arylsulfate_ST"/>
</dbReference>
<dbReference type="AlphaFoldDB" id="A0AA38XIN7"/>
<name>A0AA38XIN7_9EURO</name>
<organism evidence="4 5">
    <name type="scientific">Cladophialophora chaetospira</name>
    <dbReference type="NCBI Taxonomy" id="386627"/>
    <lineage>
        <taxon>Eukaryota</taxon>
        <taxon>Fungi</taxon>
        <taxon>Dikarya</taxon>
        <taxon>Ascomycota</taxon>
        <taxon>Pezizomycotina</taxon>
        <taxon>Eurotiomycetes</taxon>
        <taxon>Chaetothyriomycetidae</taxon>
        <taxon>Chaetothyriales</taxon>
        <taxon>Herpotrichiellaceae</taxon>
        <taxon>Cladophialophora</taxon>
    </lineage>
</organism>
<dbReference type="EMBL" id="JAPDRK010000003">
    <property type="protein sequence ID" value="KAJ9614134.1"/>
    <property type="molecule type" value="Genomic_DNA"/>
</dbReference>
<sequence>MRRAPILLLQILLTLYHVVTVNSQSPPPNSADFLHGYEWGLQGPYPQQFYRSFRLGSPFAYVVHQDEKCDTGYTFFSPRGSKVFAPGPLIIDSKGELVWREARYGQSTDLKVQQYRGESYLTFWTGTDTGTFGNGSYVMLDSSYQLYKRITPVGYPGGDLHEFKITSNGTAMMTIYHPIQADLSMFGVPGQGWIFDSIFQEIDLDTRELIFEWRASEHFEIRDTFHSIAAEERRQDASGKPITNVGRSPEIGWDYFHINSIDKDEKTGNYYISSRYYHTVACISPNGDVLWRLGGKKNDFKDLSDGAATNFSFQHQAIMHENNMLSLFDNGLYDRWAKNAEYSRGMVISLDLDRMTATLVQEYIHPDHRLLASQGSMQILSPSGHALIGWGHAPAYTEFDNEGNILCDVEFVPAMFWNTGWTKNYRIFRTSDWVGTPVTQPDVYLRPRDGRVYVSWNGATEVETWTLQGLEDESKGYFSDLSSTRKERFEESIAITDDMPPFLRVAAVHRNGTILSYTEVLDRRVGNAPPDPPSPVVMVWQMISVIAFPVLAVFLVFCLWKMRRLIFAAAAAAVAAVVLRLRHRRSSGRTRRELLDEAEARKPLRTDTDEEGRKDEDYEMDERELSVFNKARRRS</sequence>
<evidence type="ECO:0000256" key="2">
    <source>
        <dbReference type="SAM" id="Phobius"/>
    </source>
</evidence>
<feature type="transmembrane region" description="Helical" evidence="2">
    <location>
        <begin position="538"/>
        <end position="558"/>
    </location>
</feature>
<proteinExistence type="predicted"/>
<evidence type="ECO:0000256" key="3">
    <source>
        <dbReference type="SAM" id="SignalP"/>
    </source>
</evidence>
<keyword evidence="2" id="KW-0472">Membrane</keyword>
<feature type="signal peptide" evidence="3">
    <location>
        <begin position="1"/>
        <end position="23"/>
    </location>
</feature>